<dbReference type="EMBL" id="LN829119">
    <property type="protein sequence ID" value="CPR16429.1"/>
    <property type="molecule type" value="Genomic_DNA"/>
</dbReference>
<proteinExistence type="predicted"/>
<dbReference type="RefSeq" id="WP_046476755.1">
    <property type="nucleotide sequence ID" value="NZ_LN829118.1"/>
</dbReference>
<reference evidence="3" key="1">
    <citation type="submission" date="2015-02" db="EMBL/GenBank/DDBJ databases">
        <authorList>
            <person name="Chooi Y.-H."/>
        </authorList>
    </citation>
    <scope>NUCLEOTIDE SEQUENCE [LARGE SCALE GENOMIC DNA]</scope>
    <source>
        <strain evidence="3">strain Y</strain>
    </source>
</reference>
<evidence type="ECO:0000313" key="3">
    <source>
        <dbReference type="Proteomes" id="UP000033187"/>
    </source>
</evidence>
<dbReference type="PANTHER" id="PTHR37691:SF1">
    <property type="entry name" value="BLR3518 PROTEIN"/>
    <property type="match status" value="1"/>
</dbReference>
<gene>
    <name evidence="2" type="ORF">YBN1229_v1_0804</name>
</gene>
<evidence type="ECO:0000256" key="1">
    <source>
        <dbReference type="SAM" id="SignalP"/>
    </source>
</evidence>
<dbReference type="InterPro" id="IPR027396">
    <property type="entry name" value="DsrEFH-like"/>
</dbReference>
<protein>
    <submittedName>
        <fullName evidence="2">Uncharacterized protein</fullName>
    </submittedName>
</protein>
<dbReference type="PANTHER" id="PTHR37691">
    <property type="entry name" value="BLR3518 PROTEIN"/>
    <property type="match status" value="1"/>
</dbReference>
<feature type="signal peptide" evidence="1">
    <location>
        <begin position="1"/>
        <end position="23"/>
    </location>
</feature>
<dbReference type="Pfam" id="PF02635">
    <property type="entry name" value="DsrE"/>
    <property type="match status" value="1"/>
</dbReference>
<feature type="chain" id="PRO_5002306137" evidence="1">
    <location>
        <begin position="24"/>
        <end position="176"/>
    </location>
</feature>
<dbReference type="AlphaFoldDB" id="A0A0D6JCM6"/>
<dbReference type="SUPFAM" id="SSF75169">
    <property type="entry name" value="DsrEFH-like"/>
    <property type="match status" value="1"/>
</dbReference>
<dbReference type="Proteomes" id="UP000033187">
    <property type="component" value="Chromosome 1"/>
</dbReference>
<sequence>MRLVFAAAVALSLVLGVTQNVFAADDELSPYGSSKSDMHEYPMINAVFDANYTDPNNLNMLYAFVKNTMKPLKGKMVVVTHGPELRAFAKENYIKYQGLMDKMKELADAGVEFRMCSNALKAAGYKPEDFHGFVTVVPAGFPEIALLQSEGYRYINPLPYSPRDVRYLDHPEAKAQ</sequence>
<organism evidence="2 3">
    <name type="scientific">Candidatus Filomicrobium marinum</name>
    <dbReference type="NCBI Taxonomy" id="1608628"/>
    <lineage>
        <taxon>Bacteria</taxon>
        <taxon>Pseudomonadati</taxon>
        <taxon>Pseudomonadota</taxon>
        <taxon>Alphaproteobacteria</taxon>
        <taxon>Hyphomicrobiales</taxon>
        <taxon>Hyphomicrobiaceae</taxon>
        <taxon>Filomicrobium</taxon>
    </lineage>
</organism>
<accession>A0A0D6JCM6</accession>
<dbReference type="Gene3D" id="3.40.1260.10">
    <property type="entry name" value="DsrEFH-like"/>
    <property type="match status" value="1"/>
</dbReference>
<dbReference type="OrthoDB" id="8114622at2"/>
<dbReference type="KEGG" id="fil:BN1229_v1_0800"/>
<dbReference type="InterPro" id="IPR003787">
    <property type="entry name" value="Sulphur_relay_DsrE/F-like"/>
</dbReference>
<evidence type="ECO:0000313" key="2">
    <source>
        <dbReference type="EMBL" id="CPR16429.1"/>
    </source>
</evidence>
<dbReference type="KEGG" id="fiy:BN1229_v1_0804"/>
<name>A0A0D6JCM6_9HYPH</name>
<keyword evidence="1" id="KW-0732">Signal</keyword>
<keyword evidence="3" id="KW-1185">Reference proteome</keyword>